<sequence>MLSNAPRVIIENHFTGFVFNDDYHAPVDIKQMLDDEANALGGTESIVGRNSSAGDVAEASNTRAVAPSSWNLGAQESAPMPSAVSAEVTGLRTSLLNLGIPVPPSE</sequence>
<keyword evidence="2" id="KW-1185">Reference proteome</keyword>
<organism evidence="1 2">
    <name type="scientific">Gracilariopsis chorda</name>
    <dbReference type="NCBI Taxonomy" id="448386"/>
    <lineage>
        <taxon>Eukaryota</taxon>
        <taxon>Rhodophyta</taxon>
        <taxon>Florideophyceae</taxon>
        <taxon>Rhodymeniophycidae</taxon>
        <taxon>Gracilariales</taxon>
        <taxon>Gracilariaceae</taxon>
        <taxon>Gracilariopsis</taxon>
    </lineage>
</organism>
<dbReference type="EMBL" id="NBIV01000027">
    <property type="protein sequence ID" value="PXF47268.1"/>
    <property type="molecule type" value="Genomic_DNA"/>
</dbReference>
<comment type="caution">
    <text evidence="1">The sequence shown here is derived from an EMBL/GenBank/DDBJ whole genome shotgun (WGS) entry which is preliminary data.</text>
</comment>
<dbReference type="AlphaFoldDB" id="A0A2V3IYP4"/>
<name>A0A2V3IYP4_9FLOR</name>
<evidence type="ECO:0000313" key="2">
    <source>
        <dbReference type="Proteomes" id="UP000247409"/>
    </source>
</evidence>
<protein>
    <submittedName>
        <fullName evidence="1">Uncharacterized protein</fullName>
    </submittedName>
</protein>
<proteinExistence type="predicted"/>
<dbReference type="Proteomes" id="UP000247409">
    <property type="component" value="Unassembled WGS sequence"/>
</dbReference>
<evidence type="ECO:0000313" key="1">
    <source>
        <dbReference type="EMBL" id="PXF47268.1"/>
    </source>
</evidence>
<gene>
    <name evidence="1" type="ORF">BWQ96_03043</name>
</gene>
<reference evidence="1 2" key="1">
    <citation type="journal article" date="2018" name="Mol. Biol. Evol.">
        <title>Analysis of the draft genome of the red seaweed Gracilariopsis chorda provides insights into genome size evolution in Rhodophyta.</title>
        <authorList>
            <person name="Lee J."/>
            <person name="Yang E.C."/>
            <person name="Graf L."/>
            <person name="Yang J.H."/>
            <person name="Qiu H."/>
            <person name="Zel Zion U."/>
            <person name="Chan C.X."/>
            <person name="Stephens T.G."/>
            <person name="Weber A.P.M."/>
            <person name="Boo G.H."/>
            <person name="Boo S.M."/>
            <person name="Kim K.M."/>
            <person name="Shin Y."/>
            <person name="Jung M."/>
            <person name="Lee S.J."/>
            <person name="Yim H.S."/>
            <person name="Lee J.H."/>
            <person name="Bhattacharya D."/>
            <person name="Yoon H.S."/>
        </authorList>
    </citation>
    <scope>NUCLEOTIDE SEQUENCE [LARGE SCALE GENOMIC DNA]</scope>
    <source>
        <strain evidence="1 2">SKKU-2015</strain>
        <tissue evidence="1">Whole body</tissue>
    </source>
</reference>
<accession>A0A2V3IYP4</accession>